<dbReference type="EMBL" id="LR746496">
    <property type="protein sequence ID" value="CAA7601334.1"/>
    <property type="molecule type" value="Genomic_DNA"/>
</dbReference>
<evidence type="ECO:0000256" key="1">
    <source>
        <dbReference type="ARBA" id="ARBA00010641"/>
    </source>
</evidence>
<evidence type="ECO:0000259" key="5">
    <source>
        <dbReference type="Pfam" id="PF04542"/>
    </source>
</evidence>
<dbReference type="GO" id="GO:0006352">
    <property type="term" value="P:DNA-templated transcription initiation"/>
    <property type="evidence" value="ECO:0007669"/>
    <property type="project" value="InterPro"/>
</dbReference>
<evidence type="ECO:0000256" key="2">
    <source>
        <dbReference type="ARBA" id="ARBA00023015"/>
    </source>
</evidence>
<keyword evidence="9" id="KW-1185">Reference proteome</keyword>
<dbReference type="InterPro" id="IPR014284">
    <property type="entry name" value="RNA_pol_sigma-70_dom"/>
</dbReference>
<feature type="domain" description="RNA polymerase sigma factor 70 region 4 type 2" evidence="6">
    <location>
        <begin position="125"/>
        <end position="176"/>
    </location>
</feature>
<name>A0A8S0WNH7_9FIRM</name>
<evidence type="ECO:0000256" key="4">
    <source>
        <dbReference type="ARBA" id="ARBA00023163"/>
    </source>
</evidence>
<accession>A0A8S0WNH7</accession>
<feature type="domain" description="RNA polymerase sigma-70 region 2" evidence="5">
    <location>
        <begin position="23"/>
        <end position="89"/>
    </location>
</feature>
<dbReference type="KEGG" id="aacx:DEACI_2000"/>
<dbReference type="RefSeq" id="WP_240984880.1">
    <property type="nucleotide sequence ID" value="NZ_CDGJ01000130.1"/>
</dbReference>
<sequence>MDVSDAAILKIYKKNKHQGLELLYDRYKKYVYTIAYNYTHNKEDALDLTQEVFISILKSMDNFKEEFSILPWVKRITVNKCLNFARDKKEAVSLNQTVAAGSEIQDLIGAPNNTESTTLYQDTRQSLAKAIKELPPQERMALLLRHMKGMKYEEIARIMNVPLGTVKTLLHRARKTVKVSMVKDGIWEG</sequence>
<evidence type="ECO:0000259" key="6">
    <source>
        <dbReference type="Pfam" id="PF08281"/>
    </source>
</evidence>
<evidence type="ECO:0000313" key="9">
    <source>
        <dbReference type="Proteomes" id="UP001071230"/>
    </source>
</evidence>
<gene>
    <name evidence="7" type="ORF">DEACI_2000</name>
    <name evidence="8" type="ORF">DEACI_3850</name>
</gene>
<dbReference type="NCBIfam" id="TIGR02937">
    <property type="entry name" value="sigma70-ECF"/>
    <property type="match status" value="1"/>
</dbReference>
<keyword evidence="3" id="KW-0731">Sigma factor</keyword>
<comment type="similarity">
    <text evidence="1">Belongs to the sigma-70 factor family. ECF subfamily.</text>
</comment>
<dbReference type="InterPro" id="IPR036388">
    <property type="entry name" value="WH-like_DNA-bd_sf"/>
</dbReference>
<keyword evidence="4" id="KW-0804">Transcription</keyword>
<dbReference type="Pfam" id="PF04542">
    <property type="entry name" value="Sigma70_r2"/>
    <property type="match status" value="1"/>
</dbReference>
<reference evidence="7" key="2">
    <citation type="submission" date="2020-01" db="EMBL/GenBank/DDBJ databases">
        <authorList>
            <person name="Hornung B."/>
        </authorList>
    </citation>
    <scope>NUCLEOTIDE SEQUENCE</scope>
    <source>
        <strain evidence="7">PacBioINE</strain>
    </source>
</reference>
<dbReference type="InterPro" id="IPR039425">
    <property type="entry name" value="RNA_pol_sigma-70-like"/>
</dbReference>
<reference evidence="8" key="1">
    <citation type="submission" date="2014-11" db="EMBL/GenBank/DDBJ databases">
        <authorList>
            <person name="Hornung B.V."/>
        </authorList>
    </citation>
    <scope>NUCLEOTIDE SEQUENCE</scope>
    <source>
        <strain evidence="8">INE</strain>
    </source>
</reference>
<dbReference type="InterPro" id="IPR007627">
    <property type="entry name" value="RNA_pol_sigma70_r2"/>
</dbReference>
<dbReference type="SUPFAM" id="SSF88946">
    <property type="entry name" value="Sigma2 domain of RNA polymerase sigma factors"/>
    <property type="match status" value="1"/>
</dbReference>
<dbReference type="AlphaFoldDB" id="A0A8S0WNH7"/>
<dbReference type="EMBL" id="CDGJ01000130">
    <property type="protein sequence ID" value="CEJ09366.1"/>
    <property type="molecule type" value="Genomic_DNA"/>
</dbReference>
<dbReference type="SUPFAM" id="SSF88659">
    <property type="entry name" value="Sigma3 and sigma4 domains of RNA polymerase sigma factors"/>
    <property type="match status" value="1"/>
</dbReference>
<dbReference type="Proteomes" id="UP001071230">
    <property type="component" value="Unassembled WGS sequence"/>
</dbReference>
<dbReference type="CDD" id="cd06171">
    <property type="entry name" value="Sigma70_r4"/>
    <property type="match status" value="1"/>
</dbReference>
<dbReference type="PANTHER" id="PTHR43133:SF51">
    <property type="entry name" value="RNA POLYMERASE SIGMA FACTOR"/>
    <property type="match status" value="1"/>
</dbReference>
<evidence type="ECO:0000313" key="8">
    <source>
        <dbReference type="EMBL" id="CEJ09366.1"/>
    </source>
</evidence>
<dbReference type="InterPro" id="IPR013249">
    <property type="entry name" value="RNA_pol_sigma70_r4_t2"/>
</dbReference>
<dbReference type="Gene3D" id="1.10.1740.10">
    <property type="match status" value="1"/>
</dbReference>
<dbReference type="GO" id="GO:0003677">
    <property type="term" value="F:DNA binding"/>
    <property type="evidence" value="ECO:0007669"/>
    <property type="project" value="InterPro"/>
</dbReference>
<evidence type="ECO:0000313" key="7">
    <source>
        <dbReference type="EMBL" id="CAA7601334.1"/>
    </source>
</evidence>
<dbReference type="Pfam" id="PF08281">
    <property type="entry name" value="Sigma70_r4_2"/>
    <property type="match status" value="1"/>
</dbReference>
<dbReference type="PANTHER" id="PTHR43133">
    <property type="entry name" value="RNA POLYMERASE ECF-TYPE SIGMA FACTO"/>
    <property type="match status" value="1"/>
</dbReference>
<evidence type="ECO:0000256" key="3">
    <source>
        <dbReference type="ARBA" id="ARBA00023082"/>
    </source>
</evidence>
<dbReference type="InterPro" id="IPR013325">
    <property type="entry name" value="RNA_pol_sigma_r2"/>
</dbReference>
<dbReference type="Proteomes" id="UP000836597">
    <property type="component" value="Chromosome"/>
</dbReference>
<organism evidence="7">
    <name type="scientific">Acididesulfobacillus acetoxydans</name>
    <dbReference type="NCBI Taxonomy" id="1561005"/>
    <lineage>
        <taxon>Bacteria</taxon>
        <taxon>Bacillati</taxon>
        <taxon>Bacillota</taxon>
        <taxon>Clostridia</taxon>
        <taxon>Eubacteriales</taxon>
        <taxon>Peptococcaceae</taxon>
        <taxon>Acididesulfobacillus</taxon>
    </lineage>
</organism>
<proteinExistence type="inferred from homology"/>
<keyword evidence="2" id="KW-0805">Transcription regulation</keyword>
<dbReference type="Gene3D" id="1.10.10.10">
    <property type="entry name" value="Winged helix-like DNA-binding domain superfamily/Winged helix DNA-binding domain"/>
    <property type="match status" value="1"/>
</dbReference>
<dbReference type="GO" id="GO:0016987">
    <property type="term" value="F:sigma factor activity"/>
    <property type="evidence" value="ECO:0007669"/>
    <property type="project" value="UniProtKB-KW"/>
</dbReference>
<protein>
    <submittedName>
        <fullName evidence="7 8">RNA polymerase sigma factor</fullName>
    </submittedName>
</protein>
<dbReference type="InterPro" id="IPR013324">
    <property type="entry name" value="RNA_pol_sigma_r3/r4-like"/>
</dbReference>